<protein>
    <recommendedName>
        <fullName evidence="3">Alkyl hydroperoxide reductase subunit C/ Thiol specific antioxidant domain-containing protein</fullName>
    </recommendedName>
</protein>
<dbReference type="EMBL" id="LR586016">
    <property type="protein sequence ID" value="VIP01048.1"/>
    <property type="molecule type" value="Genomic_DNA"/>
</dbReference>
<dbReference type="InterPro" id="IPR036249">
    <property type="entry name" value="Thioredoxin-like_sf"/>
</dbReference>
<sequence length="151" mass="16866">MPCQAHLVEVCDALAEFEQTNTGIVVVCMSGAKNLQAYLGMRSWPVPVFGDPERKAYSAMGLQRTNWGKFFLPSVLWRYLRLMWSGWKVKKPFEGEDLLQLGGDFLIDQNRILRWSASSPDPTERPSIETLLNAIRAMGDSAGEARSQSAG</sequence>
<dbReference type="KEGG" id="tim:GMBLW1_29120"/>
<keyword evidence="2" id="KW-1185">Reference proteome</keyword>
<proteinExistence type="predicted"/>
<reference evidence="1" key="1">
    <citation type="submission" date="2019-04" db="EMBL/GenBank/DDBJ databases">
        <authorList>
            <consortium name="Science for Life Laboratories"/>
        </authorList>
    </citation>
    <scope>NUCLEOTIDE SEQUENCE</scope>
    <source>
        <strain evidence="1">MBLW1</strain>
    </source>
</reference>
<dbReference type="InterPro" id="IPR032801">
    <property type="entry name" value="PXL2A/B/C"/>
</dbReference>
<organism evidence="1">
    <name type="scientific">Tuwongella immobilis</name>
    <dbReference type="NCBI Taxonomy" id="692036"/>
    <lineage>
        <taxon>Bacteria</taxon>
        <taxon>Pseudomonadati</taxon>
        <taxon>Planctomycetota</taxon>
        <taxon>Planctomycetia</taxon>
        <taxon>Gemmatales</taxon>
        <taxon>Gemmataceae</taxon>
        <taxon>Tuwongella</taxon>
    </lineage>
</organism>
<dbReference type="EMBL" id="LR593887">
    <property type="protein sequence ID" value="VTR97521.1"/>
    <property type="molecule type" value="Genomic_DNA"/>
</dbReference>
<evidence type="ECO:0008006" key="3">
    <source>
        <dbReference type="Google" id="ProtNLM"/>
    </source>
</evidence>
<dbReference type="Gene3D" id="3.40.30.10">
    <property type="entry name" value="Glutaredoxin"/>
    <property type="match status" value="1"/>
</dbReference>
<dbReference type="Pfam" id="PF13911">
    <property type="entry name" value="AhpC-TSA_2"/>
    <property type="match status" value="1"/>
</dbReference>
<evidence type="ECO:0000313" key="1">
    <source>
        <dbReference type="EMBL" id="VIP01048.1"/>
    </source>
</evidence>
<accession>A0A6C2YHP4</accession>
<gene>
    <name evidence="1" type="ORF">GMBLW1_29120</name>
</gene>
<name>A0A6C2YHP4_9BACT</name>
<evidence type="ECO:0000313" key="2">
    <source>
        <dbReference type="Proteomes" id="UP000464378"/>
    </source>
</evidence>
<dbReference type="RefSeq" id="WP_232055913.1">
    <property type="nucleotide sequence ID" value="NZ_LR593887.1"/>
</dbReference>
<dbReference type="InParanoid" id="A0A6C2YHP4"/>
<dbReference type="Proteomes" id="UP000464378">
    <property type="component" value="Chromosome"/>
</dbReference>
<dbReference type="SUPFAM" id="SSF52833">
    <property type="entry name" value="Thioredoxin-like"/>
    <property type="match status" value="1"/>
</dbReference>
<dbReference type="AlphaFoldDB" id="A0A6C2YHP4"/>